<name>A0A8H6I9T9_9AGAR</name>
<accession>A0A8H6I9T9</accession>
<keyword evidence="1" id="KW-1133">Transmembrane helix</keyword>
<reference evidence="2 3" key="1">
    <citation type="submission" date="2020-07" db="EMBL/GenBank/DDBJ databases">
        <title>Comparative genomics of pyrophilous fungi reveals a link between fire events and developmental genes.</title>
        <authorList>
            <consortium name="DOE Joint Genome Institute"/>
            <person name="Steindorff A.S."/>
            <person name="Carver A."/>
            <person name="Calhoun S."/>
            <person name="Stillman K."/>
            <person name="Liu H."/>
            <person name="Lipzen A."/>
            <person name="Pangilinan J."/>
            <person name="Labutti K."/>
            <person name="Bruns T.D."/>
            <person name="Grigoriev I.V."/>
        </authorList>
    </citation>
    <scope>NUCLEOTIDE SEQUENCE [LARGE SCALE GENOMIC DNA]</scope>
    <source>
        <strain evidence="2 3">CBS 144469</strain>
    </source>
</reference>
<comment type="caution">
    <text evidence="2">The sequence shown here is derived from an EMBL/GenBank/DDBJ whole genome shotgun (WGS) entry which is preliminary data.</text>
</comment>
<sequence length="77" mass="9037">MTSRRCQLLHPPSSSLFVNICPLFCYSWTFMYLSSAFSLIRISFSIITYSLTYTLSFPFKDLYPCITTTFPFTFLFL</sequence>
<evidence type="ECO:0000313" key="2">
    <source>
        <dbReference type="EMBL" id="KAF6759931.1"/>
    </source>
</evidence>
<protein>
    <submittedName>
        <fullName evidence="2">Uncharacterized protein</fullName>
    </submittedName>
</protein>
<dbReference type="Proteomes" id="UP000521943">
    <property type="component" value="Unassembled WGS sequence"/>
</dbReference>
<evidence type="ECO:0000313" key="3">
    <source>
        <dbReference type="Proteomes" id="UP000521943"/>
    </source>
</evidence>
<keyword evidence="1" id="KW-0472">Membrane</keyword>
<keyword evidence="3" id="KW-1185">Reference proteome</keyword>
<feature type="transmembrane region" description="Helical" evidence="1">
    <location>
        <begin position="16"/>
        <end position="40"/>
    </location>
</feature>
<proteinExistence type="predicted"/>
<evidence type="ECO:0000256" key="1">
    <source>
        <dbReference type="SAM" id="Phobius"/>
    </source>
</evidence>
<dbReference type="EMBL" id="JACGCI010000014">
    <property type="protein sequence ID" value="KAF6759931.1"/>
    <property type="molecule type" value="Genomic_DNA"/>
</dbReference>
<keyword evidence="1" id="KW-0812">Transmembrane</keyword>
<gene>
    <name evidence="2" type="ORF">DFP72DRAFT_120643</name>
</gene>
<organism evidence="2 3">
    <name type="scientific">Ephemerocybe angulata</name>
    <dbReference type="NCBI Taxonomy" id="980116"/>
    <lineage>
        <taxon>Eukaryota</taxon>
        <taxon>Fungi</taxon>
        <taxon>Dikarya</taxon>
        <taxon>Basidiomycota</taxon>
        <taxon>Agaricomycotina</taxon>
        <taxon>Agaricomycetes</taxon>
        <taxon>Agaricomycetidae</taxon>
        <taxon>Agaricales</taxon>
        <taxon>Agaricineae</taxon>
        <taxon>Psathyrellaceae</taxon>
        <taxon>Ephemerocybe</taxon>
    </lineage>
</organism>
<dbReference type="AlphaFoldDB" id="A0A8H6I9T9"/>